<dbReference type="InParanoid" id="A0A6P8ZIQ3"/>
<evidence type="ECO:0000313" key="3">
    <source>
        <dbReference type="RefSeq" id="XP_034234004.1"/>
    </source>
</evidence>
<sequence>MSHFDYTISDVTIENLPYGTWEDDVVKLLNESLPGCAKKFVESNIKFKTNFTTATVKITPGHNPLQVLSLNGCMYEGHILNVYTDLQPNQELRMKESGDFKCRLEYPTKSPNTISKLSKSNKEQPRTFEILPPPNFLPQKPQKPQKQSTKRKLDLRFDQVEIVDSKCPILLPTQSANEISRGSQTKVQQRRTLEIIPPANILLPQKPQKRSSMPQLEQELRKIASSDPKCLIEFSTKSTNKISRCSKPKVEQQRTLDIVLPTEILPQKPVGSTMPKLDQELQNIESSYDSKFIIELSTKLTNKINRSSKSEVEQWVEQLPTNDILHQGPEESDMPKLPSTDTRNDTVSAKVLTPIQCQMIQREMGRNIAKEPTTDIIAGILAATEPQEQEGQLVSGMKARLGNILDNALLAKLNFLSS</sequence>
<dbReference type="GeneID" id="117641020"/>
<dbReference type="KEGG" id="tpal:117641020"/>
<accession>A0A6P8ZIQ3</accession>
<proteinExistence type="predicted"/>
<evidence type="ECO:0000313" key="2">
    <source>
        <dbReference type="Proteomes" id="UP000515158"/>
    </source>
</evidence>
<reference evidence="3" key="1">
    <citation type="submission" date="2025-08" db="UniProtKB">
        <authorList>
            <consortium name="RefSeq"/>
        </authorList>
    </citation>
    <scope>IDENTIFICATION</scope>
    <source>
        <tissue evidence="3">Total insect</tissue>
    </source>
</reference>
<protein>
    <submittedName>
        <fullName evidence="3">Uncharacterized protein LOC117641020</fullName>
    </submittedName>
</protein>
<dbReference type="Proteomes" id="UP000515158">
    <property type="component" value="Unplaced"/>
</dbReference>
<dbReference type="RefSeq" id="XP_034234004.1">
    <property type="nucleotide sequence ID" value="XM_034378113.1"/>
</dbReference>
<name>A0A6P8ZIQ3_THRPL</name>
<feature type="compositionally biased region" description="Low complexity" evidence="1">
    <location>
        <begin position="137"/>
        <end position="147"/>
    </location>
</feature>
<dbReference type="AlphaFoldDB" id="A0A6P8ZIQ3"/>
<gene>
    <name evidence="3" type="primary">LOC117641020</name>
</gene>
<feature type="region of interest" description="Disordered" evidence="1">
    <location>
        <begin position="131"/>
        <end position="152"/>
    </location>
</feature>
<keyword evidence="2" id="KW-1185">Reference proteome</keyword>
<organism evidence="3">
    <name type="scientific">Thrips palmi</name>
    <name type="common">Melon thrips</name>
    <dbReference type="NCBI Taxonomy" id="161013"/>
    <lineage>
        <taxon>Eukaryota</taxon>
        <taxon>Metazoa</taxon>
        <taxon>Ecdysozoa</taxon>
        <taxon>Arthropoda</taxon>
        <taxon>Hexapoda</taxon>
        <taxon>Insecta</taxon>
        <taxon>Pterygota</taxon>
        <taxon>Neoptera</taxon>
        <taxon>Paraneoptera</taxon>
        <taxon>Thysanoptera</taxon>
        <taxon>Terebrantia</taxon>
        <taxon>Thripoidea</taxon>
        <taxon>Thripidae</taxon>
        <taxon>Thrips</taxon>
    </lineage>
</organism>
<evidence type="ECO:0000256" key="1">
    <source>
        <dbReference type="SAM" id="MobiDB-lite"/>
    </source>
</evidence>
<feature type="region of interest" description="Disordered" evidence="1">
    <location>
        <begin position="323"/>
        <end position="344"/>
    </location>
</feature>